<dbReference type="InterPro" id="IPR001509">
    <property type="entry name" value="Epimerase_deHydtase"/>
</dbReference>
<dbReference type="PANTHER" id="PTHR43000">
    <property type="entry name" value="DTDP-D-GLUCOSE 4,6-DEHYDRATASE-RELATED"/>
    <property type="match status" value="1"/>
</dbReference>
<dbReference type="Gene3D" id="3.40.50.720">
    <property type="entry name" value="NAD(P)-binding Rossmann-like Domain"/>
    <property type="match status" value="1"/>
</dbReference>
<name>A0AAN4W124_9BACT</name>
<dbReference type="EMBL" id="BQKE01000002">
    <property type="protein sequence ID" value="GJM62944.1"/>
    <property type="molecule type" value="Genomic_DNA"/>
</dbReference>
<dbReference type="Pfam" id="PF01370">
    <property type="entry name" value="Epimerase"/>
    <property type="match status" value="1"/>
</dbReference>
<dbReference type="InterPro" id="IPR036291">
    <property type="entry name" value="NAD(P)-bd_dom_sf"/>
</dbReference>
<evidence type="ECO:0000259" key="2">
    <source>
        <dbReference type="Pfam" id="PF01370"/>
    </source>
</evidence>
<gene>
    <name evidence="3" type="ORF">PEDI_34960</name>
</gene>
<evidence type="ECO:0000256" key="1">
    <source>
        <dbReference type="ARBA" id="ARBA00007637"/>
    </source>
</evidence>
<comment type="similarity">
    <text evidence="1">Belongs to the NAD(P)-dependent epimerase/dehydratase family.</text>
</comment>
<organism evidence="3 4">
    <name type="scientific">Persicobacter diffluens</name>
    <dbReference type="NCBI Taxonomy" id="981"/>
    <lineage>
        <taxon>Bacteria</taxon>
        <taxon>Pseudomonadati</taxon>
        <taxon>Bacteroidota</taxon>
        <taxon>Cytophagia</taxon>
        <taxon>Cytophagales</taxon>
        <taxon>Persicobacteraceae</taxon>
        <taxon>Persicobacter</taxon>
    </lineage>
</organism>
<evidence type="ECO:0000313" key="4">
    <source>
        <dbReference type="Proteomes" id="UP001310022"/>
    </source>
</evidence>
<dbReference type="AlphaFoldDB" id="A0AAN4W124"/>
<sequence>MGKSILITGGLGNLGSWLTQHFVKAGYEVTVLAKHRREVFIEGDFELLLVDIADYQAVYNALKARYFYFILHTASVNEGNEVHYFQKAIQVNVLGTRNLLEVVKMNPPRNFIYFSTFHVYGRSSGFLDENSATSPKHDYATSHLQAEQSVLQFHHTQAMDFTIIRLTNSYGCPKDFASSKWYLILNDLSRMAFEHKRITLKSNGGAIRDFIWMGDVVKTVQAICEHPQPLNDIYNLSAQENFQMIQVARFVQMAFEEVYGELIPIQPNVEDHSVYDNSLFVSSQKLRRIIPFFSQPHFKEEAKQIFSLLERKAELSRARKY</sequence>
<accession>A0AAN4W124</accession>
<proteinExistence type="inferred from homology"/>
<dbReference type="RefSeq" id="WP_338238166.1">
    <property type="nucleotide sequence ID" value="NZ_BQKE01000002.1"/>
</dbReference>
<dbReference type="Proteomes" id="UP001310022">
    <property type="component" value="Unassembled WGS sequence"/>
</dbReference>
<feature type="domain" description="NAD-dependent epimerase/dehydratase" evidence="2">
    <location>
        <begin position="5"/>
        <end position="236"/>
    </location>
</feature>
<evidence type="ECO:0000313" key="3">
    <source>
        <dbReference type="EMBL" id="GJM62944.1"/>
    </source>
</evidence>
<dbReference type="SUPFAM" id="SSF51735">
    <property type="entry name" value="NAD(P)-binding Rossmann-fold domains"/>
    <property type="match status" value="1"/>
</dbReference>
<keyword evidence="4" id="KW-1185">Reference proteome</keyword>
<protein>
    <submittedName>
        <fullName evidence="3">UDP-glucose 4-epimerase</fullName>
    </submittedName>
</protein>
<dbReference type="CDD" id="cd08946">
    <property type="entry name" value="SDR_e"/>
    <property type="match status" value="1"/>
</dbReference>
<comment type="caution">
    <text evidence="3">The sequence shown here is derived from an EMBL/GenBank/DDBJ whole genome shotgun (WGS) entry which is preliminary data.</text>
</comment>
<reference evidence="3 4" key="1">
    <citation type="submission" date="2021-12" db="EMBL/GenBank/DDBJ databases">
        <title>Genome sequencing of bacteria with rrn-lacking chromosome and rrn-plasmid.</title>
        <authorList>
            <person name="Anda M."/>
            <person name="Iwasaki W."/>
        </authorList>
    </citation>
    <scope>NUCLEOTIDE SEQUENCE [LARGE SCALE GENOMIC DNA]</scope>
    <source>
        <strain evidence="3 4">NBRC 15940</strain>
    </source>
</reference>